<keyword evidence="6" id="KW-0406">Ion transport</keyword>
<dbReference type="InterPro" id="IPR044849">
    <property type="entry name" value="CASTOR/POLLUX/SYM8-like"/>
</dbReference>
<keyword evidence="5 9" id="KW-1133">Transmembrane helix</keyword>
<dbReference type="SUPFAM" id="SSF116726">
    <property type="entry name" value="TrkA C-terminal domain-like"/>
    <property type="match status" value="1"/>
</dbReference>
<dbReference type="Proteomes" id="UP000238164">
    <property type="component" value="Chromosome 1"/>
</dbReference>
<evidence type="ECO:0000256" key="7">
    <source>
        <dbReference type="ARBA" id="ARBA00023136"/>
    </source>
</evidence>
<evidence type="ECO:0000256" key="6">
    <source>
        <dbReference type="ARBA" id="ARBA00023065"/>
    </source>
</evidence>
<sequence>MHEPKLRERLQYAFDTVMSRGTVAIMGLLALGTLVFVFVIALIVMLLKAFPEDAQEGDFWDIVWGNLMRTLDPGTMGADAGWGFRLLMLTVTIGGLIIVASLIGIVSGGFDDKMAQLRKGRSRVIEKDHTLILGWSPQLFLLVDEICQANADQGGRGRAIVVLADRDKVEMEDALREKVTGRGRTRIICRTGDPTSPADIQIANPLAARSVVVLSGDSNDPDAAAIKTALALTHALPEGSGVPLVAALHDSANLDAAQLVGRGESRWLPATMLIRRLTAQTCRQRGLSSVYAELLDFAGDEIYFTEQPALTGSTYADALMRFADASVFGIVRGTVIMLNPAADTVVAQGDQLVVLASDNSEIRLGEPGPVTAGAISRVQAPPPAAEHTLIIGHNAGIGEVIDELSRYLPAGSEICVLADDERVRSLIEPEGVSLRVVVGDTTSKTLLWSLEIAQYDHIVVLADIEHPDPQIADARTLVTLLHLRDIASRAQLQLNIVSEMLDDRNRELAEVTRADDFIVSDRLIGLMLAQVSENPRLVEVFDQLFRSEGDEIYLRPAELYLVPGAEATFYTVVAAAAARGETAIGYRLAAQSWSRPNSYGVHLNPNKAAAVTLGAGDSVIVLAQDEH</sequence>
<proteinExistence type="inferred from homology"/>
<dbReference type="PANTHER" id="PTHR31563:SF10">
    <property type="entry name" value="ION CHANNEL POLLUX-RELATED"/>
    <property type="match status" value="1"/>
</dbReference>
<evidence type="ECO:0000259" key="10">
    <source>
        <dbReference type="PROSITE" id="PS51201"/>
    </source>
</evidence>
<evidence type="ECO:0000256" key="9">
    <source>
        <dbReference type="SAM" id="Phobius"/>
    </source>
</evidence>
<keyword evidence="8" id="KW-0407">Ion channel</keyword>
<evidence type="ECO:0000256" key="2">
    <source>
        <dbReference type="ARBA" id="ARBA00008577"/>
    </source>
</evidence>
<feature type="domain" description="RCK C-terminal" evidence="11">
    <location>
        <begin position="292"/>
        <end position="370"/>
    </location>
</feature>
<dbReference type="KEGG" id="mgg:MPLG2_2286"/>
<evidence type="ECO:0000313" key="13">
    <source>
        <dbReference type="Proteomes" id="UP000238164"/>
    </source>
</evidence>
<gene>
    <name evidence="12" type="ORF">MPLG2_2286</name>
</gene>
<feature type="domain" description="RCK N-terminal" evidence="10">
    <location>
        <begin position="385"/>
        <end position="519"/>
    </location>
</feature>
<dbReference type="GO" id="GO:0006813">
    <property type="term" value="P:potassium ion transport"/>
    <property type="evidence" value="ECO:0007669"/>
    <property type="project" value="InterPro"/>
</dbReference>
<keyword evidence="13" id="KW-1185">Reference proteome</keyword>
<reference evidence="12 13" key="1">
    <citation type="submission" date="2018-02" db="EMBL/GenBank/DDBJ databases">
        <authorList>
            <person name="Cohen D.B."/>
            <person name="Kent A.D."/>
        </authorList>
    </citation>
    <scope>NUCLEOTIDE SEQUENCE [LARGE SCALE GENOMIC DNA]</scope>
    <source>
        <strain evidence="12">1</strain>
    </source>
</reference>
<name>A0A2N9JHT6_9ACTN</name>
<dbReference type="SUPFAM" id="SSF51735">
    <property type="entry name" value="NAD(P)-binding Rossmann-fold domains"/>
    <property type="match status" value="1"/>
</dbReference>
<comment type="similarity">
    <text evidence="2">Belongs to the castor/pollux (TC 1.A.1.23) family.</text>
</comment>
<accession>A0A2N9JHT6</accession>
<keyword evidence="4 9" id="KW-0812">Transmembrane</keyword>
<dbReference type="PROSITE" id="PS51201">
    <property type="entry name" value="RCK_N"/>
    <property type="match status" value="1"/>
</dbReference>
<dbReference type="PANTHER" id="PTHR31563">
    <property type="entry name" value="ION CHANNEL POLLUX-RELATED"/>
    <property type="match status" value="1"/>
</dbReference>
<dbReference type="Pfam" id="PF06241">
    <property type="entry name" value="Castor_Poll_mid"/>
    <property type="match status" value="1"/>
</dbReference>
<dbReference type="RefSeq" id="WP_158681048.1">
    <property type="nucleotide sequence ID" value="NZ_BAAAGO010000004.1"/>
</dbReference>
<dbReference type="Gene3D" id="3.40.50.720">
    <property type="entry name" value="NAD(P)-binding Rossmann-like Domain"/>
    <property type="match status" value="2"/>
</dbReference>
<dbReference type="AlphaFoldDB" id="A0A2N9JHT6"/>
<comment type="subcellular location">
    <subcellularLocation>
        <location evidence="1">Endomembrane system</location>
        <topology evidence="1">Multi-pass membrane protein</topology>
    </subcellularLocation>
</comment>
<dbReference type="InterPro" id="IPR003148">
    <property type="entry name" value="RCK_N"/>
</dbReference>
<dbReference type="InterPro" id="IPR036291">
    <property type="entry name" value="NAD(P)-bd_dom_sf"/>
</dbReference>
<dbReference type="OrthoDB" id="305351at2"/>
<dbReference type="PROSITE" id="PS51202">
    <property type="entry name" value="RCK_C"/>
    <property type="match status" value="1"/>
</dbReference>
<dbReference type="InterPro" id="IPR036721">
    <property type="entry name" value="RCK_C_sf"/>
</dbReference>
<dbReference type="GO" id="GO:0008324">
    <property type="term" value="F:monoatomic cation transmembrane transporter activity"/>
    <property type="evidence" value="ECO:0007669"/>
    <property type="project" value="InterPro"/>
</dbReference>
<feature type="transmembrane region" description="Helical" evidence="9">
    <location>
        <begin position="86"/>
        <end position="110"/>
    </location>
</feature>
<evidence type="ECO:0000256" key="8">
    <source>
        <dbReference type="ARBA" id="ARBA00023303"/>
    </source>
</evidence>
<evidence type="ECO:0000256" key="5">
    <source>
        <dbReference type="ARBA" id="ARBA00022989"/>
    </source>
</evidence>
<dbReference type="GO" id="GO:0012505">
    <property type="term" value="C:endomembrane system"/>
    <property type="evidence" value="ECO:0007669"/>
    <property type="project" value="UniProtKB-SubCell"/>
</dbReference>
<evidence type="ECO:0000256" key="4">
    <source>
        <dbReference type="ARBA" id="ARBA00022692"/>
    </source>
</evidence>
<dbReference type="EMBL" id="LT985188">
    <property type="protein sequence ID" value="SPD87316.1"/>
    <property type="molecule type" value="Genomic_DNA"/>
</dbReference>
<feature type="transmembrane region" description="Helical" evidence="9">
    <location>
        <begin position="21"/>
        <end position="47"/>
    </location>
</feature>
<protein>
    <submittedName>
        <fullName evidence="12">Uncharacterized protein</fullName>
    </submittedName>
</protein>
<evidence type="ECO:0000256" key="3">
    <source>
        <dbReference type="ARBA" id="ARBA00022448"/>
    </source>
</evidence>
<evidence type="ECO:0000259" key="11">
    <source>
        <dbReference type="PROSITE" id="PS51202"/>
    </source>
</evidence>
<evidence type="ECO:0000313" key="12">
    <source>
        <dbReference type="EMBL" id="SPD87316.1"/>
    </source>
</evidence>
<dbReference type="Pfam" id="PF02254">
    <property type="entry name" value="TrkA_N"/>
    <property type="match status" value="1"/>
</dbReference>
<keyword evidence="7 9" id="KW-0472">Membrane</keyword>
<keyword evidence="3" id="KW-0813">Transport</keyword>
<evidence type="ECO:0000256" key="1">
    <source>
        <dbReference type="ARBA" id="ARBA00004127"/>
    </source>
</evidence>
<organism evidence="12 13">
    <name type="scientific">Micropruina glycogenica</name>
    <dbReference type="NCBI Taxonomy" id="75385"/>
    <lineage>
        <taxon>Bacteria</taxon>
        <taxon>Bacillati</taxon>
        <taxon>Actinomycetota</taxon>
        <taxon>Actinomycetes</taxon>
        <taxon>Propionibacteriales</taxon>
        <taxon>Nocardioidaceae</taxon>
        <taxon>Micropruina</taxon>
    </lineage>
</organism>
<dbReference type="InterPro" id="IPR006037">
    <property type="entry name" value="RCK_C"/>
</dbReference>
<dbReference type="InterPro" id="IPR010420">
    <property type="entry name" value="CASTOR/POLLUX/SYM8_dom"/>
</dbReference>